<organism evidence="1 2">
    <name type="scientific">Vitis vinifera</name>
    <name type="common">Grape</name>
    <dbReference type="NCBI Taxonomy" id="29760"/>
    <lineage>
        <taxon>Eukaryota</taxon>
        <taxon>Viridiplantae</taxon>
        <taxon>Streptophyta</taxon>
        <taxon>Embryophyta</taxon>
        <taxon>Tracheophyta</taxon>
        <taxon>Spermatophyta</taxon>
        <taxon>Magnoliopsida</taxon>
        <taxon>eudicotyledons</taxon>
        <taxon>Gunneridae</taxon>
        <taxon>Pentapetalae</taxon>
        <taxon>rosids</taxon>
        <taxon>Vitales</taxon>
        <taxon>Vitaceae</taxon>
        <taxon>Viteae</taxon>
        <taxon>Vitis</taxon>
    </lineage>
</organism>
<name>A0A438IHZ0_VITVI</name>
<accession>A0A438IHZ0</accession>
<gene>
    <name evidence="1" type="ORF">CK203_020849</name>
</gene>
<dbReference type="AlphaFoldDB" id="A0A438IHZ0"/>
<evidence type="ECO:0000313" key="1">
    <source>
        <dbReference type="EMBL" id="RVW96318.1"/>
    </source>
</evidence>
<protein>
    <submittedName>
        <fullName evidence="1">Uncharacterized protein</fullName>
    </submittedName>
</protein>
<comment type="caution">
    <text evidence="1">The sequence shown here is derived from an EMBL/GenBank/DDBJ whole genome shotgun (WGS) entry which is preliminary data.</text>
</comment>
<proteinExistence type="predicted"/>
<reference evidence="1 2" key="1">
    <citation type="journal article" date="2018" name="PLoS Genet.">
        <title>Population sequencing reveals clonal diversity and ancestral inbreeding in the grapevine cultivar Chardonnay.</title>
        <authorList>
            <person name="Roach M.J."/>
            <person name="Johnson D.L."/>
            <person name="Bohlmann J."/>
            <person name="van Vuuren H.J."/>
            <person name="Jones S.J."/>
            <person name="Pretorius I.S."/>
            <person name="Schmidt S.A."/>
            <person name="Borneman A.R."/>
        </authorList>
    </citation>
    <scope>NUCLEOTIDE SEQUENCE [LARGE SCALE GENOMIC DNA]</scope>
    <source>
        <strain evidence="2">cv. Chardonnay</strain>
        <tissue evidence="1">Leaf</tissue>
    </source>
</reference>
<dbReference type="EMBL" id="QGNW01000108">
    <property type="protein sequence ID" value="RVW96318.1"/>
    <property type="molecule type" value="Genomic_DNA"/>
</dbReference>
<sequence length="103" mass="11428">MVNAQRRRNILAKLRVDGEFLIKEGNVIEGVANAFSMILAELGEWRSSISGLTFNSSPNVDSQALKIPFSKEKVLATLYSLSGDKAPNWMASPWHSGSFIRFL</sequence>
<dbReference type="Proteomes" id="UP000288805">
    <property type="component" value="Unassembled WGS sequence"/>
</dbReference>
<evidence type="ECO:0000313" key="2">
    <source>
        <dbReference type="Proteomes" id="UP000288805"/>
    </source>
</evidence>